<reference evidence="1 2" key="1">
    <citation type="submission" date="2019-12" db="EMBL/GenBank/DDBJ databases">
        <title>Genomic-based taxomic classification of the family Erythrobacteraceae.</title>
        <authorList>
            <person name="Xu L."/>
        </authorList>
    </citation>
    <scope>NUCLEOTIDE SEQUENCE [LARGE SCALE GENOMIC DNA]</scope>
    <source>
        <strain evidence="1 2">MCCC 1A09965</strain>
    </source>
</reference>
<keyword evidence="2" id="KW-1185">Reference proteome</keyword>
<protein>
    <submittedName>
        <fullName evidence="1">Uncharacterized protein</fullName>
    </submittedName>
</protein>
<gene>
    <name evidence="1" type="ORF">GRI48_01185</name>
</gene>
<dbReference type="OrthoDB" id="7063485at2"/>
<accession>A0A844YEZ5</accession>
<comment type="caution">
    <text evidence="1">The sequence shown here is derived from an EMBL/GenBank/DDBJ whole genome shotgun (WGS) entry which is preliminary data.</text>
</comment>
<dbReference type="AlphaFoldDB" id="A0A844YEZ5"/>
<dbReference type="EMBL" id="WTYN01000001">
    <property type="protein sequence ID" value="MXO61614.1"/>
    <property type="molecule type" value="Genomic_DNA"/>
</dbReference>
<dbReference type="Proteomes" id="UP000445582">
    <property type="component" value="Unassembled WGS sequence"/>
</dbReference>
<organism evidence="1 2">
    <name type="scientific">Qipengyuania oceanensis</name>
    <dbReference type="NCBI Taxonomy" id="1463597"/>
    <lineage>
        <taxon>Bacteria</taxon>
        <taxon>Pseudomonadati</taxon>
        <taxon>Pseudomonadota</taxon>
        <taxon>Alphaproteobacteria</taxon>
        <taxon>Sphingomonadales</taxon>
        <taxon>Erythrobacteraceae</taxon>
        <taxon>Qipengyuania</taxon>
    </lineage>
</organism>
<proteinExistence type="predicted"/>
<evidence type="ECO:0000313" key="1">
    <source>
        <dbReference type="EMBL" id="MXO61614.1"/>
    </source>
</evidence>
<name>A0A844YEZ5_9SPHN</name>
<sequence length="233" mass="23829">MALGACTSEADDTSATDLEKANSDGEAVAMANAIAAGSFMDLQLGAKISGPQGPEPKTVFSTAEGNFADMTSYVACPAGMDSCDPANAPAGTVYTYVHIVYPGEDNDPTTGSGNGNDSSDVERAEVFRMTRPAVGFTGEAGYSKAEALAAIGPKADVVISCDNGALVWTVSAGDGGNQWEQAEPLTFYWKSTVPPSGPQDAYQLKVNYTEANAKGPFPGEAAGATNACMAQGQ</sequence>
<evidence type="ECO:0000313" key="2">
    <source>
        <dbReference type="Proteomes" id="UP000445582"/>
    </source>
</evidence>